<gene>
    <name evidence="2" type="ORF">C2E21_6869</name>
</gene>
<accession>A0A2P6TIT4</accession>
<dbReference type="EMBL" id="LHPG02000014">
    <property type="protein sequence ID" value="PRW39155.1"/>
    <property type="molecule type" value="Genomic_DNA"/>
</dbReference>
<dbReference type="Proteomes" id="UP000239899">
    <property type="component" value="Unassembled WGS sequence"/>
</dbReference>
<sequence>MAGSFAPVRLDGPEALEDWARPQLEAAGTFTVVVRFQGSTPEAADEVAALSGEELLKQLPGQNQQEAAVRAAFAKMPVTNRQEAPFETALMIITPSYEEAAAARAAAVEAAAQAAAAEAAAAAAEGAGAAAEGEPQAKRQRTDPDPQPEQPQPQPEQPPDAAAVAEQHFEYCMDLLAPALLGMGKRLGMQLVVEYLSAALYEANPELAASGDRDTRWPLGKKLVEEEEAPAKRHFIVLMAPPAGNAAQRARWGVDLSQRQPASGLTQAETAQQMADACQQQFGRQLRLRLRPGTTLRFQVTAAELAGKLGEDWAELLGSGRSAAATAARGRAIEAVSRLVAALLEGLIISDAGLYKTSSGSLLYIRLPFWSASRRRPAELSAQFVVTLLDQHGQLAGLYRHLGGGAGGKTSTFDNNQADLMETDVLTTAAAIAAFLFKSPGHGHAYLMLTLVHSKNKYMAHLVKRLAQGERPTRLDSYSKTHDDGTQYIMYKVTYDGRYAAPRLLDMLASLVLPSLPLWMQMQAQRHAAPGEPEAFKAFRALLPPRKLGALRHACASGAAVFSGKIPVFKVKLEPPGRDPFDVRLLYMSCTGLPGEEPEVMIPEPDARNLLQMAYNANVMRGKGYTSSDSITVIQAGMGARLRQAVVALSAAGYPGPL</sequence>
<evidence type="ECO:0000256" key="1">
    <source>
        <dbReference type="SAM" id="MobiDB-lite"/>
    </source>
</evidence>
<keyword evidence="3" id="KW-1185">Reference proteome</keyword>
<evidence type="ECO:0000313" key="2">
    <source>
        <dbReference type="EMBL" id="PRW39155.1"/>
    </source>
</evidence>
<feature type="region of interest" description="Disordered" evidence="1">
    <location>
        <begin position="126"/>
        <end position="162"/>
    </location>
</feature>
<proteinExistence type="predicted"/>
<protein>
    <submittedName>
        <fullName evidence="2">Uncharacterized protein</fullName>
    </submittedName>
</protein>
<comment type="caution">
    <text evidence="2">The sequence shown here is derived from an EMBL/GenBank/DDBJ whole genome shotgun (WGS) entry which is preliminary data.</text>
</comment>
<organism evidence="2 3">
    <name type="scientific">Chlorella sorokiniana</name>
    <name type="common">Freshwater green alga</name>
    <dbReference type="NCBI Taxonomy" id="3076"/>
    <lineage>
        <taxon>Eukaryota</taxon>
        <taxon>Viridiplantae</taxon>
        <taxon>Chlorophyta</taxon>
        <taxon>core chlorophytes</taxon>
        <taxon>Trebouxiophyceae</taxon>
        <taxon>Chlorellales</taxon>
        <taxon>Chlorellaceae</taxon>
        <taxon>Chlorella clade</taxon>
        <taxon>Chlorella</taxon>
    </lineage>
</organism>
<name>A0A2P6TIT4_CHLSO</name>
<feature type="compositionally biased region" description="Basic and acidic residues" evidence="1">
    <location>
        <begin position="135"/>
        <end position="144"/>
    </location>
</feature>
<dbReference type="AlphaFoldDB" id="A0A2P6TIT4"/>
<feature type="compositionally biased region" description="Pro residues" evidence="1">
    <location>
        <begin position="145"/>
        <end position="158"/>
    </location>
</feature>
<evidence type="ECO:0000313" key="3">
    <source>
        <dbReference type="Proteomes" id="UP000239899"/>
    </source>
</evidence>
<reference evidence="2 3" key="1">
    <citation type="journal article" date="2018" name="Plant J.">
        <title>Genome sequences of Chlorella sorokiniana UTEX 1602 and Micractinium conductrix SAG 241.80: implications to maltose excretion by a green alga.</title>
        <authorList>
            <person name="Arriola M.B."/>
            <person name="Velmurugan N."/>
            <person name="Zhang Y."/>
            <person name="Plunkett M.H."/>
            <person name="Hondzo H."/>
            <person name="Barney B.M."/>
        </authorList>
    </citation>
    <scope>NUCLEOTIDE SEQUENCE [LARGE SCALE GENOMIC DNA]</scope>
    <source>
        <strain evidence="3">UTEX 1602</strain>
    </source>
</reference>